<sequence>MNLAILHVLGGVLLRMMGSRSLITIVRQHFRRWASETSVEEAGPSSPAAHCLFATSRKKKKRGKVRAWTGTLATSSIDTVYSAEIRLMVGDYGMGEEDSVANFCPQLSDSPPASPIVQGAKQVHHGSLEDELARMQEQLDETHVLNVETKAEVILILELNGVLLRVIVSVVDPEGPQVSSDHS</sequence>
<proteinExistence type="predicted"/>
<keyword evidence="3" id="KW-1185">Reference proteome</keyword>
<dbReference type="EMBL" id="JBHFFA010000003">
    <property type="protein sequence ID" value="KAL2635826.1"/>
    <property type="molecule type" value="Genomic_DNA"/>
</dbReference>
<organism evidence="2 3">
    <name type="scientific">Riccia fluitans</name>
    <dbReference type="NCBI Taxonomy" id="41844"/>
    <lineage>
        <taxon>Eukaryota</taxon>
        <taxon>Viridiplantae</taxon>
        <taxon>Streptophyta</taxon>
        <taxon>Embryophyta</taxon>
        <taxon>Marchantiophyta</taxon>
        <taxon>Marchantiopsida</taxon>
        <taxon>Marchantiidae</taxon>
        <taxon>Marchantiales</taxon>
        <taxon>Ricciaceae</taxon>
        <taxon>Riccia</taxon>
    </lineage>
</organism>
<reference evidence="2 3" key="1">
    <citation type="submission" date="2024-09" db="EMBL/GenBank/DDBJ databases">
        <title>Chromosome-scale assembly of Riccia fluitans.</title>
        <authorList>
            <person name="Paukszto L."/>
            <person name="Sawicki J."/>
            <person name="Karawczyk K."/>
            <person name="Piernik-Szablinska J."/>
            <person name="Szczecinska M."/>
            <person name="Mazdziarz M."/>
        </authorList>
    </citation>
    <scope>NUCLEOTIDE SEQUENCE [LARGE SCALE GENOMIC DNA]</scope>
    <source>
        <strain evidence="2">Rf_01</strain>
        <tissue evidence="2">Aerial parts of the thallus</tissue>
    </source>
</reference>
<feature type="chain" id="PRO_5044880188" evidence="1">
    <location>
        <begin position="22"/>
        <end position="183"/>
    </location>
</feature>
<evidence type="ECO:0000313" key="3">
    <source>
        <dbReference type="Proteomes" id="UP001605036"/>
    </source>
</evidence>
<keyword evidence="1" id="KW-0732">Signal</keyword>
<accession>A0ABD1YZ19</accession>
<comment type="caution">
    <text evidence="2">The sequence shown here is derived from an EMBL/GenBank/DDBJ whole genome shotgun (WGS) entry which is preliminary data.</text>
</comment>
<dbReference type="AlphaFoldDB" id="A0ABD1YZ19"/>
<protein>
    <submittedName>
        <fullName evidence="2">Uncharacterized protein</fullName>
    </submittedName>
</protein>
<evidence type="ECO:0000313" key="2">
    <source>
        <dbReference type="EMBL" id="KAL2635826.1"/>
    </source>
</evidence>
<feature type="signal peptide" evidence="1">
    <location>
        <begin position="1"/>
        <end position="21"/>
    </location>
</feature>
<dbReference type="Proteomes" id="UP001605036">
    <property type="component" value="Unassembled WGS sequence"/>
</dbReference>
<name>A0ABD1YZ19_9MARC</name>
<gene>
    <name evidence="2" type="ORF">R1flu_007305</name>
</gene>
<evidence type="ECO:0000256" key="1">
    <source>
        <dbReference type="SAM" id="SignalP"/>
    </source>
</evidence>